<dbReference type="GO" id="GO:0046872">
    <property type="term" value="F:metal ion binding"/>
    <property type="evidence" value="ECO:0007669"/>
    <property type="project" value="UniProtKB-KW"/>
</dbReference>
<evidence type="ECO:0000256" key="5">
    <source>
        <dbReference type="SAM" id="SignalP"/>
    </source>
</evidence>
<dbReference type="InterPro" id="IPR009056">
    <property type="entry name" value="Cyt_c-like_dom"/>
</dbReference>
<keyword evidence="5" id="KW-0732">Signal</keyword>
<dbReference type="STRING" id="1384056.N787_00735"/>
<accession>A0A091B5R3</accession>
<reference evidence="7 8" key="1">
    <citation type="submission" date="2013-09" db="EMBL/GenBank/DDBJ databases">
        <title>Genome sequencing of Arenimonas metalli.</title>
        <authorList>
            <person name="Chen F."/>
            <person name="Wang G."/>
        </authorList>
    </citation>
    <scope>NUCLEOTIDE SEQUENCE [LARGE SCALE GENOMIC DNA]</scope>
    <source>
        <strain evidence="7 8">CF5-1</strain>
    </source>
</reference>
<dbReference type="Gene3D" id="1.10.760.10">
    <property type="entry name" value="Cytochrome c-like domain"/>
    <property type="match status" value="1"/>
</dbReference>
<dbReference type="EMBL" id="AVCK01000012">
    <property type="protein sequence ID" value="KFN46852.1"/>
    <property type="molecule type" value="Genomic_DNA"/>
</dbReference>
<proteinExistence type="predicted"/>
<evidence type="ECO:0000256" key="3">
    <source>
        <dbReference type="ARBA" id="ARBA00023004"/>
    </source>
</evidence>
<evidence type="ECO:0000313" key="8">
    <source>
        <dbReference type="Proteomes" id="UP000029393"/>
    </source>
</evidence>
<name>A0A091B5R3_9GAMM</name>
<evidence type="ECO:0000256" key="4">
    <source>
        <dbReference type="PROSITE-ProRule" id="PRU00433"/>
    </source>
</evidence>
<dbReference type="PROSITE" id="PS51007">
    <property type="entry name" value="CYTC"/>
    <property type="match status" value="1"/>
</dbReference>
<dbReference type="RefSeq" id="WP_034210950.1">
    <property type="nucleotide sequence ID" value="NZ_AVCK01000012.1"/>
</dbReference>
<dbReference type="Proteomes" id="UP000029393">
    <property type="component" value="Unassembled WGS sequence"/>
</dbReference>
<evidence type="ECO:0000259" key="6">
    <source>
        <dbReference type="PROSITE" id="PS51007"/>
    </source>
</evidence>
<dbReference type="Pfam" id="PF21419">
    <property type="entry name" value="RoxA-like_Cyt-c"/>
    <property type="match status" value="1"/>
</dbReference>
<gene>
    <name evidence="7" type="ORF">N787_00735</name>
</gene>
<dbReference type="SUPFAM" id="SSF46626">
    <property type="entry name" value="Cytochrome c"/>
    <property type="match status" value="1"/>
</dbReference>
<dbReference type="PROSITE" id="PS51257">
    <property type="entry name" value="PROKAR_LIPOPROTEIN"/>
    <property type="match status" value="1"/>
</dbReference>
<keyword evidence="2 4" id="KW-0479">Metal-binding</keyword>
<dbReference type="InterPro" id="IPR051395">
    <property type="entry name" value="Cytochrome_c_Peroxidase/MauG"/>
</dbReference>
<protein>
    <recommendedName>
        <fullName evidence="6">Cytochrome c domain-containing protein</fullName>
    </recommendedName>
</protein>
<dbReference type="PANTHER" id="PTHR30600">
    <property type="entry name" value="CYTOCHROME C PEROXIDASE-RELATED"/>
    <property type="match status" value="1"/>
</dbReference>
<dbReference type="PATRIC" id="fig|1384056.3.peg.777"/>
<evidence type="ECO:0000256" key="2">
    <source>
        <dbReference type="ARBA" id="ARBA00022723"/>
    </source>
</evidence>
<comment type="caution">
    <text evidence="7">The sequence shown here is derived from an EMBL/GenBank/DDBJ whole genome shotgun (WGS) entry which is preliminary data.</text>
</comment>
<feature type="domain" description="Cytochrome c" evidence="6">
    <location>
        <begin position="364"/>
        <end position="549"/>
    </location>
</feature>
<evidence type="ECO:0000256" key="1">
    <source>
        <dbReference type="ARBA" id="ARBA00022617"/>
    </source>
</evidence>
<keyword evidence="8" id="KW-1185">Reference proteome</keyword>
<dbReference type="GO" id="GO:0009055">
    <property type="term" value="F:electron transfer activity"/>
    <property type="evidence" value="ECO:0007669"/>
    <property type="project" value="InterPro"/>
</dbReference>
<dbReference type="AlphaFoldDB" id="A0A091B5R3"/>
<dbReference type="GO" id="GO:0004130">
    <property type="term" value="F:cytochrome-c peroxidase activity"/>
    <property type="evidence" value="ECO:0007669"/>
    <property type="project" value="TreeGrafter"/>
</dbReference>
<organism evidence="7 8">
    <name type="scientific">Arenimonas metalli CF5-1</name>
    <dbReference type="NCBI Taxonomy" id="1384056"/>
    <lineage>
        <taxon>Bacteria</taxon>
        <taxon>Pseudomonadati</taxon>
        <taxon>Pseudomonadota</taxon>
        <taxon>Gammaproteobacteria</taxon>
        <taxon>Lysobacterales</taxon>
        <taxon>Lysobacteraceae</taxon>
        <taxon>Arenimonas</taxon>
    </lineage>
</organism>
<dbReference type="GO" id="GO:0020037">
    <property type="term" value="F:heme binding"/>
    <property type="evidence" value="ECO:0007669"/>
    <property type="project" value="InterPro"/>
</dbReference>
<evidence type="ECO:0000313" key="7">
    <source>
        <dbReference type="EMBL" id="KFN46852.1"/>
    </source>
</evidence>
<dbReference type="InterPro" id="IPR036909">
    <property type="entry name" value="Cyt_c-like_dom_sf"/>
</dbReference>
<sequence length="549" mass="58341">MPLSRALCLVLLAALVAGCQFDARGRSTEMAAFEQAQREGRDAGADEVGATRFLFDDFNGLSTDTLESSAVPWKIAATALVLHQHPGEPPTQAKLLAQLQRHGLFVPTAVANWPAGDSPAFARPMGLVSGPVGRRVPPFELEVATIGCASCHAGALYDADGQPTREAWLGLPNTSLDLDGYADAVLEALRAHRDRRDELMQAIPQLFPGTSERELGTLRRFVWPRLTDRLATLGDGDALPFRNGGPGRSNGIDALRFRLGASVQAAGDAATVSIPGLADRALRSALLADGLYAPADAVRLRPLERDGDHASAADQSRIVGFFTVSTMGVPHAEAPEAMPRVAEALAFLDRHAASPPFPGPIDGALAARGGEVYAQRCAQCHGDYAEAEGRPTLQRFPNRLSPLAGIGSDPGRAAAVDADLLARIRASTLGDYLAAEATRGYVAPVLGGVWATAPYLHNGSVPTLWHLLNPGQRPARFQVGGHALDLQRVGIAGVADGGDWRYRDGYRPWSDPQWFDTALPGRSRAGHEAEVAGLDEASQAALIEYLKRL</sequence>
<feature type="signal peptide" evidence="5">
    <location>
        <begin position="1"/>
        <end position="22"/>
    </location>
</feature>
<feature type="chain" id="PRO_5001869420" description="Cytochrome c domain-containing protein" evidence="5">
    <location>
        <begin position="23"/>
        <end position="549"/>
    </location>
</feature>
<dbReference type="eggNOG" id="COG1858">
    <property type="taxonomic scope" value="Bacteria"/>
</dbReference>
<keyword evidence="1 4" id="KW-0349">Heme</keyword>
<dbReference type="PANTHER" id="PTHR30600:SF9">
    <property type="entry name" value="BLR7738 PROTEIN"/>
    <property type="match status" value="1"/>
</dbReference>
<dbReference type="OrthoDB" id="9805202at2"/>
<keyword evidence="3 4" id="KW-0408">Iron</keyword>